<dbReference type="InterPro" id="IPR046335">
    <property type="entry name" value="LacI/GalR-like_sensor"/>
</dbReference>
<dbReference type="SUPFAM" id="SSF46689">
    <property type="entry name" value="Homeodomain-like"/>
    <property type="match status" value="2"/>
</dbReference>
<dbReference type="RefSeq" id="WP_262916747.1">
    <property type="nucleotide sequence ID" value="NZ_BQOL01000001.1"/>
</dbReference>
<dbReference type="GO" id="GO:0043565">
    <property type="term" value="F:sequence-specific DNA binding"/>
    <property type="evidence" value="ECO:0007669"/>
    <property type="project" value="InterPro"/>
</dbReference>
<dbReference type="InterPro" id="IPR028082">
    <property type="entry name" value="Peripla_BP_I"/>
</dbReference>
<dbReference type="PANTHER" id="PTHR46796">
    <property type="entry name" value="HTH-TYPE TRANSCRIPTIONAL ACTIVATOR RHAS-RELATED"/>
    <property type="match status" value="1"/>
</dbReference>
<dbReference type="InterPro" id="IPR009057">
    <property type="entry name" value="Homeodomain-like_sf"/>
</dbReference>
<dbReference type="InterPro" id="IPR050204">
    <property type="entry name" value="AraC_XylS_family_regulators"/>
</dbReference>
<gene>
    <name evidence="5" type="ORF">CE91St16_02070</name>
</gene>
<dbReference type="AlphaFoldDB" id="A0AA37KLQ6"/>
<evidence type="ECO:0000259" key="4">
    <source>
        <dbReference type="PROSITE" id="PS01124"/>
    </source>
</evidence>
<keyword evidence="1" id="KW-0805">Transcription regulation</keyword>
<dbReference type="Gene3D" id="1.10.10.60">
    <property type="entry name" value="Homeodomain-like"/>
    <property type="match status" value="2"/>
</dbReference>
<keyword evidence="3" id="KW-0804">Transcription</keyword>
<evidence type="ECO:0000256" key="3">
    <source>
        <dbReference type="ARBA" id="ARBA00023163"/>
    </source>
</evidence>
<evidence type="ECO:0000256" key="2">
    <source>
        <dbReference type="ARBA" id="ARBA00023125"/>
    </source>
</evidence>
<dbReference type="SMART" id="SM00342">
    <property type="entry name" value="HTH_ARAC"/>
    <property type="match status" value="1"/>
</dbReference>
<dbReference type="Proteomes" id="UP001055105">
    <property type="component" value="Unassembled WGS sequence"/>
</dbReference>
<accession>A0AA37KLQ6</accession>
<dbReference type="SUPFAM" id="SSF53822">
    <property type="entry name" value="Periplasmic binding protein-like I"/>
    <property type="match status" value="1"/>
</dbReference>
<keyword evidence="2" id="KW-0238">DNA-binding</keyword>
<comment type="caution">
    <text evidence="5">The sequence shown here is derived from an EMBL/GenBank/DDBJ whole genome shotgun (WGS) entry which is preliminary data.</text>
</comment>
<proteinExistence type="predicted"/>
<sequence length="174" mass="20045">MDNDETICKLSTPNLSSLNQGVEQGGYDVARLIDRLIRNPEAEWEDVMVMPTHIVTRQSTDIYANNDPHIAEVLRYIHENISQKITVNELVKLVPLSRRLLETRFKKSMGTSIYDYIIQVRIEKMMQLLCEGQSVSEAAAELGFSDIKNVSRTFRQLKGITPSEYREQFAPKRR</sequence>
<evidence type="ECO:0000256" key="1">
    <source>
        <dbReference type="ARBA" id="ARBA00023015"/>
    </source>
</evidence>
<protein>
    <recommendedName>
        <fullName evidence="4">HTH araC/xylS-type domain-containing protein</fullName>
    </recommendedName>
</protein>
<dbReference type="InterPro" id="IPR018060">
    <property type="entry name" value="HTH_AraC"/>
</dbReference>
<dbReference type="Pfam" id="PF12833">
    <property type="entry name" value="HTH_18"/>
    <property type="match status" value="1"/>
</dbReference>
<dbReference type="PROSITE" id="PS01124">
    <property type="entry name" value="HTH_ARAC_FAMILY_2"/>
    <property type="match status" value="1"/>
</dbReference>
<organism evidence="5 6">
    <name type="scientific">Alistipes finegoldii</name>
    <dbReference type="NCBI Taxonomy" id="214856"/>
    <lineage>
        <taxon>Bacteria</taxon>
        <taxon>Pseudomonadati</taxon>
        <taxon>Bacteroidota</taxon>
        <taxon>Bacteroidia</taxon>
        <taxon>Bacteroidales</taxon>
        <taxon>Rikenellaceae</taxon>
        <taxon>Alistipes</taxon>
    </lineage>
</organism>
<dbReference type="GO" id="GO:0003700">
    <property type="term" value="F:DNA-binding transcription factor activity"/>
    <property type="evidence" value="ECO:0007669"/>
    <property type="project" value="InterPro"/>
</dbReference>
<dbReference type="Pfam" id="PF13377">
    <property type="entry name" value="Peripla_BP_3"/>
    <property type="match status" value="1"/>
</dbReference>
<feature type="domain" description="HTH araC/xylS-type" evidence="4">
    <location>
        <begin position="71"/>
        <end position="168"/>
    </location>
</feature>
<reference evidence="5" key="1">
    <citation type="submission" date="2022-01" db="EMBL/GenBank/DDBJ databases">
        <title>Novel bile acid biosynthetic pathways are enriched in the microbiome of centenarians.</title>
        <authorList>
            <person name="Sato Y."/>
            <person name="Atarashi K."/>
            <person name="Plichta R.D."/>
            <person name="Arai Y."/>
            <person name="Sasajima S."/>
            <person name="Kearney M.S."/>
            <person name="Suda W."/>
            <person name="Takeshita K."/>
            <person name="Sasaki T."/>
            <person name="Okamoto S."/>
            <person name="Skelly N.A."/>
            <person name="Okamura Y."/>
            <person name="Vlamakis H."/>
            <person name="Li Y."/>
            <person name="Tanoue T."/>
            <person name="Takei H."/>
            <person name="Nittono H."/>
            <person name="Narushima S."/>
            <person name="Irie J."/>
            <person name="Itoh H."/>
            <person name="Moriya K."/>
            <person name="Sugiura Y."/>
            <person name="Suematsu M."/>
            <person name="Moritoki N."/>
            <person name="Shibata S."/>
            <person name="Littman R.D."/>
            <person name="Fischbach A.M."/>
            <person name="Uwamino Y."/>
            <person name="Inoue T."/>
            <person name="Honda A."/>
            <person name="Hattori M."/>
            <person name="Murai T."/>
            <person name="Xavier J.R."/>
            <person name="Hirose N."/>
            <person name="Honda K."/>
        </authorList>
    </citation>
    <scope>NUCLEOTIDE SEQUENCE</scope>
    <source>
        <strain evidence="5">CE91-St16</strain>
    </source>
</reference>
<name>A0AA37KLQ6_9BACT</name>
<dbReference type="EMBL" id="BQOL01000001">
    <property type="protein sequence ID" value="GKI17299.1"/>
    <property type="molecule type" value="Genomic_DNA"/>
</dbReference>
<dbReference type="GeneID" id="79837164"/>
<dbReference type="Gene3D" id="3.40.50.2300">
    <property type="match status" value="2"/>
</dbReference>
<evidence type="ECO:0000313" key="5">
    <source>
        <dbReference type="EMBL" id="GKI17299.1"/>
    </source>
</evidence>
<evidence type="ECO:0000313" key="6">
    <source>
        <dbReference type="Proteomes" id="UP001055105"/>
    </source>
</evidence>